<evidence type="ECO:0008006" key="4">
    <source>
        <dbReference type="Google" id="ProtNLM"/>
    </source>
</evidence>
<feature type="region of interest" description="Disordered" evidence="1">
    <location>
        <begin position="85"/>
        <end position="128"/>
    </location>
</feature>
<dbReference type="EMBL" id="BJNG01000006">
    <property type="protein sequence ID" value="GEC18612.1"/>
    <property type="molecule type" value="Genomic_DNA"/>
</dbReference>
<organism evidence="2 3">
    <name type="scientific">Pseudonocardia hydrocarbonoxydans</name>
    <dbReference type="NCBI Taxonomy" id="76726"/>
    <lineage>
        <taxon>Bacteria</taxon>
        <taxon>Bacillati</taxon>
        <taxon>Actinomycetota</taxon>
        <taxon>Actinomycetes</taxon>
        <taxon>Pseudonocardiales</taxon>
        <taxon>Pseudonocardiaceae</taxon>
        <taxon>Pseudonocardia</taxon>
    </lineage>
</organism>
<reference evidence="2 3" key="1">
    <citation type="submission" date="2019-06" db="EMBL/GenBank/DDBJ databases">
        <title>Whole genome shotgun sequence of Pseudonocardia hydrocarbonoxydans NBRC 14498.</title>
        <authorList>
            <person name="Hosoyama A."/>
            <person name="Uohara A."/>
            <person name="Ohji S."/>
            <person name="Ichikawa N."/>
        </authorList>
    </citation>
    <scope>NUCLEOTIDE SEQUENCE [LARGE SCALE GENOMIC DNA]</scope>
    <source>
        <strain evidence="2 3">NBRC 14498</strain>
    </source>
</reference>
<accession>A0A4Y3WI27</accession>
<proteinExistence type="predicted"/>
<dbReference type="AlphaFoldDB" id="A0A4Y3WI27"/>
<protein>
    <recommendedName>
        <fullName evidence="4">Phosphodiester glycosidase domain-containing protein</fullName>
    </recommendedName>
</protein>
<evidence type="ECO:0000256" key="1">
    <source>
        <dbReference type="SAM" id="MobiDB-lite"/>
    </source>
</evidence>
<sequence length="380" mass="39818">MTTTAPERPIDTPPPPPPRPNRRRRWVAAAVVALSIWPLASYTQALTYPGNASFAVRTVEWVRDNGGGGLVDLVESIWYRQGPTATAPDPAGLPRPSATSSAAPAPAPLPVLQGATPVPGEGVWTAGQAAPGGTPAVYTTFIRPDPQHPSVVAGVARFDQGLTRTQVIAGTREPTGSAGPEGAQVPAVARSALVATFNSGFKMKDANGGYYADGQVRVPLRDGAASLVIHRDGTATIGRWGRDVTAGPDVVTVRQNLDLIVDGGRPVPGLDVNAFGTWGSARNQLQYTWRSGLGTDAAGNLIYVGGKDLTLASLADALTRAGAVTGMELDIHDNMVDLFTYRHDPSGALSTATKLLPNMPGPADRYLVPDQRDFVAITLR</sequence>
<dbReference type="RefSeq" id="WP_141277224.1">
    <property type="nucleotide sequence ID" value="NZ_BAAARZ010000021.1"/>
</dbReference>
<comment type="caution">
    <text evidence="2">The sequence shown here is derived from an EMBL/GenBank/DDBJ whole genome shotgun (WGS) entry which is preliminary data.</text>
</comment>
<evidence type="ECO:0000313" key="2">
    <source>
        <dbReference type="EMBL" id="GEC18612.1"/>
    </source>
</evidence>
<gene>
    <name evidence="2" type="ORF">PHY01_08950</name>
</gene>
<dbReference type="OrthoDB" id="141240at2"/>
<evidence type="ECO:0000313" key="3">
    <source>
        <dbReference type="Proteomes" id="UP000320338"/>
    </source>
</evidence>
<dbReference type="Proteomes" id="UP000320338">
    <property type="component" value="Unassembled WGS sequence"/>
</dbReference>
<feature type="region of interest" description="Disordered" evidence="1">
    <location>
        <begin position="1"/>
        <end position="22"/>
    </location>
</feature>
<keyword evidence="3" id="KW-1185">Reference proteome</keyword>
<name>A0A4Y3WI27_9PSEU</name>
<feature type="compositionally biased region" description="Low complexity" evidence="1">
    <location>
        <begin position="94"/>
        <end position="115"/>
    </location>
</feature>